<dbReference type="Proteomes" id="UP001149411">
    <property type="component" value="Unassembled WGS sequence"/>
</dbReference>
<feature type="transmembrane region" description="Helical" evidence="1">
    <location>
        <begin position="339"/>
        <end position="358"/>
    </location>
</feature>
<accession>A0A9Q4GIZ0</accession>
<evidence type="ECO:0000313" key="2">
    <source>
        <dbReference type="EMBL" id="MCX2819353.1"/>
    </source>
</evidence>
<protein>
    <submittedName>
        <fullName evidence="2">Uncharacterized protein</fullName>
    </submittedName>
</protein>
<feature type="transmembrane region" description="Helical" evidence="1">
    <location>
        <begin position="296"/>
        <end position="319"/>
    </location>
</feature>
<feature type="transmembrane region" description="Helical" evidence="1">
    <location>
        <begin position="405"/>
        <end position="428"/>
    </location>
</feature>
<gene>
    <name evidence="2" type="ORF">EGH25_08305</name>
</gene>
<sequence length="461" mass="49614">MRLLRPMLKEEWRLHSRLFGSTGFGAFPLVVLVISAVAYFGVIASGFSLTELERGVGYVVFFLGLSVGSVGFVSRDAVENLLGESNLLVFSSRTLPVSQRRSVSIFVIKDLIYYSFLYLTPLVVALVPVAYFFDLTVTPAGIALVWVTVNGSFALGVSASFFAAALHTRSRWFLAVVVAGVAGGLVYAPSEVLTYTPIGFYTSPSALTAVTASVPIAVLAVVGILVFDPERGGGTQTYRDVYPRLHELLRGEGLAAKMVLDVTRSSGGVWKIFFSVGVLFGVFVFLVLYVDLVSNIVAAPGIAFAVLLSISTVSVYHWINRFDRLEDYTSLPVDVDEVLRAKAITFAVVSLPVAYAYLAVGVAVFGFDEVVAGIVVLPLATAYVFGVTVYLTGTEPNELLLDSQLFAVFTTAIAAVAVPLFVASIAYLRFPFRATVFAVVLSALSAVVGFALYRRANSRWS</sequence>
<feature type="transmembrane region" description="Helical" evidence="1">
    <location>
        <begin position="434"/>
        <end position="453"/>
    </location>
</feature>
<feature type="transmembrane region" description="Helical" evidence="1">
    <location>
        <begin position="209"/>
        <end position="227"/>
    </location>
</feature>
<feature type="transmembrane region" description="Helical" evidence="1">
    <location>
        <begin position="139"/>
        <end position="165"/>
    </location>
</feature>
<proteinExistence type="predicted"/>
<dbReference type="EMBL" id="RKLV01000007">
    <property type="protein sequence ID" value="MCX2819353.1"/>
    <property type="molecule type" value="Genomic_DNA"/>
</dbReference>
<feature type="transmembrane region" description="Helical" evidence="1">
    <location>
        <begin position="111"/>
        <end position="133"/>
    </location>
</feature>
<keyword evidence="1" id="KW-0812">Transmembrane</keyword>
<comment type="caution">
    <text evidence="2">The sequence shown here is derived from an EMBL/GenBank/DDBJ whole genome shotgun (WGS) entry which is preliminary data.</text>
</comment>
<feature type="transmembrane region" description="Helical" evidence="1">
    <location>
        <begin position="268"/>
        <end position="290"/>
    </location>
</feature>
<evidence type="ECO:0000313" key="3">
    <source>
        <dbReference type="Proteomes" id="UP001149411"/>
    </source>
</evidence>
<feature type="transmembrane region" description="Helical" evidence="1">
    <location>
        <begin position="55"/>
        <end position="73"/>
    </location>
</feature>
<reference evidence="2" key="1">
    <citation type="submission" date="2022-09" db="EMBL/GenBank/DDBJ databases">
        <title>Haloadaptaus new haloarchaeum isolated from saline soil.</title>
        <authorList>
            <person name="Duran-Viseras A."/>
            <person name="Sanchez-Porro C."/>
            <person name="Ventosa A."/>
        </authorList>
    </citation>
    <scope>NUCLEOTIDE SEQUENCE</scope>
    <source>
        <strain evidence="2">F3-133</strain>
    </source>
</reference>
<feature type="transmembrane region" description="Helical" evidence="1">
    <location>
        <begin position="370"/>
        <end position="393"/>
    </location>
</feature>
<name>A0A9Q4GIZ0_9EURY</name>
<keyword evidence="3" id="KW-1185">Reference proteome</keyword>
<dbReference type="AlphaFoldDB" id="A0A9Q4GIZ0"/>
<feature type="transmembrane region" description="Helical" evidence="1">
    <location>
        <begin position="172"/>
        <end position="189"/>
    </location>
</feature>
<keyword evidence="1" id="KW-1133">Transmembrane helix</keyword>
<evidence type="ECO:0000256" key="1">
    <source>
        <dbReference type="SAM" id="Phobius"/>
    </source>
</evidence>
<keyword evidence="1" id="KW-0472">Membrane</keyword>
<dbReference type="RefSeq" id="WP_266087533.1">
    <property type="nucleotide sequence ID" value="NZ_RKLV01000007.1"/>
</dbReference>
<organism evidence="2 3">
    <name type="scientific">Halorutilus salinus</name>
    <dbReference type="NCBI Taxonomy" id="2487751"/>
    <lineage>
        <taxon>Archaea</taxon>
        <taxon>Methanobacteriati</taxon>
        <taxon>Methanobacteriota</taxon>
        <taxon>Stenosarchaea group</taxon>
        <taxon>Halobacteria</taxon>
        <taxon>Halorutilales</taxon>
        <taxon>Halorutilaceae</taxon>
        <taxon>Halorutilus</taxon>
    </lineage>
</organism>
<feature type="transmembrane region" description="Helical" evidence="1">
    <location>
        <begin position="21"/>
        <end position="43"/>
    </location>
</feature>